<dbReference type="PANTHER" id="PTHR47843:SF3">
    <property type="entry name" value="BTB DOMAIN-CONTAINING PROTEIN"/>
    <property type="match status" value="1"/>
</dbReference>
<dbReference type="RefSeq" id="XP_056476268.1">
    <property type="nucleotide sequence ID" value="XM_056615911.1"/>
</dbReference>
<feature type="region of interest" description="Disordered" evidence="1">
    <location>
        <begin position="38"/>
        <end position="73"/>
    </location>
</feature>
<accession>A0A9W9FMJ3</accession>
<organism evidence="2 3">
    <name type="scientific">Penicillium argentinense</name>
    <dbReference type="NCBI Taxonomy" id="1131581"/>
    <lineage>
        <taxon>Eukaryota</taxon>
        <taxon>Fungi</taxon>
        <taxon>Dikarya</taxon>
        <taxon>Ascomycota</taxon>
        <taxon>Pezizomycotina</taxon>
        <taxon>Eurotiomycetes</taxon>
        <taxon>Eurotiomycetidae</taxon>
        <taxon>Eurotiales</taxon>
        <taxon>Aspergillaceae</taxon>
        <taxon>Penicillium</taxon>
    </lineage>
</organism>
<evidence type="ECO:0008006" key="4">
    <source>
        <dbReference type="Google" id="ProtNLM"/>
    </source>
</evidence>
<protein>
    <recommendedName>
        <fullName evidence="4">BTB domain-containing protein</fullName>
    </recommendedName>
</protein>
<evidence type="ECO:0000313" key="2">
    <source>
        <dbReference type="EMBL" id="KAJ5102888.1"/>
    </source>
</evidence>
<keyword evidence="3" id="KW-1185">Reference proteome</keyword>
<evidence type="ECO:0000256" key="1">
    <source>
        <dbReference type="SAM" id="MobiDB-lite"/>
    </source>
</evidence>
<dbReference type="GeneID" id="81354890"/>
<dbReference type="AlphaFoldDB" id="A0A9W9FMJ3"/>
<dbReference type="Proteomes" id="UP001149074">
    <property type="component" value="Unassembled WGS sequence"/>
</dbReference>
<reference evidence="2" key="2">
    <citation type="journal article" date="2023" name="IMA Fungus">
        <title>Comparative genomic study of the Penicillium genus elucidates a diverse pangenome and 15 lateral gene transfer events.</title>
        <authorList>
            <person name="Petersen C."/>
            <person name="Sorensen T."/>
            <person name="Nielsen M.R."/>
            <person name="Sondergaard T.E."/>
            <person name="Sorensen J.L."/>
            <person name="Fitzpatrick D.A."/>
            <person name="Frisvad J.C."/>
            <person name="Nielsen K.L."/>
        </authorList>
    </citation>
    <scope>NUCLEOTIDE SEQUENCE</scope>
    <source>
        <strain evidence="2">IBT 30761</strain>
    </source>
</reference>
<proteinExistence type="predicted"/>
<dbReference type="PANTHER" id="PTHR47843">
    <property type="entry name" value="BTB DOMAIN-CONTAINING PROTEIN-RELATED"/>
    <property type="match status" value="1"/>
</dbReference>
<name>A0A9W9FMJ3_9EURO</name>
<sequence length="313" mass="34485">MDARVPGSDNPDAEVVNANVNTNAIAIANANANANANLPATAPATADNSNEAEMTDTHDTNTGQNDQADETQAPEDRPLLDALPEAEPPAPAKEATGFNFLDFLTSPIVEIAVGTSDNEIVLKAHQTVLIESPFLSQFVEKFDEADPHNPTRPRGRWMLRRQRTILKKTCFAMPVYTLAEKLGMPALKSLAHKKIHQVNGTPSGKLAYARYVYTHTSEDDTTIRKPVASYWASRSHVLRHQVEDEWKKIGIDIPVFCYDVLSLVLNRREKTAPIDTEGPQEVLAASGCAVKIKWRETVVVQSEYLSSDRIDTV</sequence>
<gene>
    <name evidence="2" type="ORF">N7532_003417</name>
</gene>
<reference evidence="2" key="1">
    <citation type="submission" date="2022-11" db="EMBL/GenBank/DDBJ databases">
        <authorList>
            <person name="Petersen C."/>
        </authorList>
    </citation>
    <scope>NUCLEOTIDE SEQUENCE</scope>
    <source>
        <strain evidence="2">IBT 30761</strain>
    </source>
</reference>
<dbReference type="OrthoDB" id="3926209at2759"/>
<evidence type="ECO:0000313" key="3">
    <source>
        <dbReference type="Proteomes" id="UP001149074"/>
    </source>
</evidence>
<comment type="caution">
    <text evidence="2">The sequence shown here is derived from an EMBL/GenBank/DDBJ whole genome shotgun (WGS) entry which is preliminary data.</text>
</comment>
<dbReference type="EMBL" id="JAPQKI010000004">
    <property type="protein sequence ID" value="KAJ5102888.1"/>
    <property type="molecule type" value="Genomic_DNA"/>
</dbReference>